<evidence type="ECO:0000256" key="5">
    <source>
        <dbReference type="ARBA" id="ARBA00009320"/>
    </source>
</evidence>
<keyword evidence="9 15" id="KW-0808">Transferase</keyword>
<dbReference type="InterPro" id="IPR036038">
    <property type="entry name" value="Aminotransferase-like"/>
</dbReference>
<comment type="catalytic activity">
    <reaction evidence="14">
        <text>L-leucine + 2-oxoglutarate = 4-methyl-2-oxopentanoate + L-glutamate</text>
        <dbReference type="Rhea" id="RHEA:18321"/>
        <dbReference type="ChEBI" id="CHEBI:16810"/>
        <dbReference type="ChEBI" id="CHEBI:17865"/>
        <dbReference type="ChEBI" id="CHEBI:29985"/>
        <dbReference type="ChEBI" id="CHEBI:57427"/>
        <dbReference type="EC" id="2.6.1.42"/>
    </reaction>
</comment>
<evidence type="ECO:0000256" key="14">
    <source>
        <dbReference type="ARBA" id="ARBA00049229"/>
    </source>
</evidence>
<keyword evidence="11" id="KW-0100">Branched-chain amino acid biosynthesis</keyword>
<evidence type="ECO:0000256" key="10">
    <source>
        <dbReference type="ARBA" id="ARBA00022898"/>
    </source>
</evidence>
<organism evidence="15 16">
    <name type="scientific">Corynebacterium marambiense</name>
    <dbReference type="NCBI Taxonomy" id="2765364"/>
    <lineage>
        <taxon>Bacteria</taxon>
        <taxon>Bacillati</taxon>
        <taxon>Actinomycetota</taxon>
        <taxon>Actinomycetes</taxon>
        <taxon>Mycobacteriales</taxon>
        <taxon>Corynebacteriaceae</taxon>
        <taxon>Corynebacterium</taxon>
    </lineage>
</organism>
<proteinExistence type="inferred from homology"/>
<comment type="catalytic activity">
    <reaction evidence="12">
        <text>L-valine + 2-oxoglutarate = 3-methyl-2-oxobutanoate + L-glutamate</text>
        <dbReference type="Rhea" id="RHEA:24813"/>
        <dbReference type="ChEBI" id="CHEBI:11851"/>
        <dbReference type="ChEBI" id="CHEBI:16810"/>
        <dbReference type="ChEBI" id="CHEBI:29985"/>
        <dbReference type="ChEBI" id="CHEBI:57762"/>
        <dbReference type="EC" id="2.6.1.42"/>
    </reaction>
</comment>
<evidence type="ECO:0000256" key="11">
    <source>
        <dbReference type="ARBA" id="ARBA00023304"/>
    </source>
</evidence>
<comment type="similarity">
    <text evidence="5">Belongs to the class-IV pyridoxal-phosphate-dependent aminotransferase family.</text>
</comment>
<dbReference type="GO" id="GO:0004084">
    <property type="term" value="F:branched-chain-amino-acid transaminase activity"/>
    <property type="evidence" value="ECO:0007669"/>
    <property type="project" value="UniProtKB-EC"/>
</dbReference>
<dbReference type="InterPro" id="IPR033939">
    <property type="entry name" value="BCAT_family"/>
</dbReference>
<reference evidence="15 16" key="1">
    <citation type="submission" date="2020-12" db="EMBL/GenBank/DDBJ databases">
        <title>Genome public.</title>
        <authorList>
            <person name="Sun Q."/>
        </authorList>
    </citation>
    <scope>NUCLEOTIDE SEQUENCE [LARGE SCALE GENOMIC DNA]</scope>
    <source>
        <strain evidence="15 16">CCM 8864</strain>
    </source>
</reference>
<evidence type="ECO:0000256" key="13">
    <source>
        <dbReference type="ARBA" id="ARBA00048798"/>
    </source>
</evidence>
<dbReference type="EC" id="2.6.1.42" evidence="6"/>
<comment type="catalytic activity">
    <reaction evidence="13">
        <text>L-isoleucine + 2-oxoglutarate = (S)-3-methyl-2-oxopentanoate + L-glutamate</text>
        <dbReference type="Rhea" id="RHEA:24801"/>
        <dbReference type="ChEBI" id="CHEBI:16810"/>
        <dbReference type="ChEBI" id="CHEBI:29985"/>
        <dbReference type="ChEBI" id="CHEBI:35146"/>
        <dbReference type="ChEBI" id="CHEBI:58045"/>
        <dbReference type="EC" id="2.6.1.42"/>
    </reaction>
</comment>
<dbReference type="Proteomes" id="UP000625574">
    <property type="component" value="Unassembled WGS sequence"/>
</dbReference>
<evidence type="ECO:0000256" key="7">
    <source>
        <dbReference type="ARBA" id="ARBA00022576"/>
    </source>
</evidence>
<dbReference type="NCBIfam" id="NF009897">
    <property type="entry name" value="PRK13357.1"/>
    <property type="match status" value="1"/>
</dbReference>
<name>A0ABS0VX69_9CORY</name>
<sequence length="373" mass="40499">MSSLTFDVIPTDNPTSAERRAEILADPGFGRYFTDHMVTIEWTEDEGWHDARVRPYGPLSLDPSTSVLHYGQAIFEGLKAYRHADGSIRTFRPDANGERLQQSAARMAMPELPVDVFIESIRQLVDIDRDWVPAAGSEEALYLRPFMISTESTLGVHPSNSYTYAVIASPAGAYFSGGVSPVSVWLCEDFVRACPGGTGAAKFAGNYAASLKAQAQAAEKGCDQVVWLDAIEHSYVEEMGGMNLFFVYGDGGAETTPGEVTVATPALSGSLLPGVTRRSLLQVAEDQGYRTEEFRISTDQWRSEAASGKLREVFACGTAAVITPVGHVKSREGDFDIADGGSGDVTMKLREILTGIQRGEVEDTHGWMHTLID</sequence>
<keyword evidence="16" id="KW-1185">Reference proteome</keyword>
<dbReference type="InterPro" id="IPR001544">
    <property type="entry name" value="Aminotrans_IV"/>
</dbReference>
<dbReference type="Gene3D" id="3.20.10.10">
    <property type="entry name" value="D-amino Acid Aminotransferase, subunit A, domain 2"/>
    <property type="match status" value="1"/>
</dbReference>
<comment type="pathway">
    <text evidence="2">Amino-acid biosynthesis; L-isoleucine biosynthesis; L-isoleucine from 2-oxobutanoate: step 4/4.</text>
</comment>
<keyword evidence="10" id="KW-0663">Pyridoxal phosphate</keyword>
<dbReference type="InterPro" id="IPR043132">
    <property type="entry name" value="BCAT-like_C"/>
</dbReference>
<evidence type="ECO:0000256" key="6">
    <source>
        <dbReference type="ARBA" id="ARBA00013053"/>
    </source>
</evidence>
<evidence type="ECO:0000256" key="8">
    <source>
        <dbReference type="ARBA" id="ARBA00022605"/>
    </source>
</evidence>
<protein>
    <recommendedName>
        <fullName evidence="6">branched-chain-amino-acid transaminase</fullName>
        <ecNumber evidence="6">2.6.1.42</ecNumber>
    </recommendedName>
</protein>
<keyword evidence="7 15" id="KW-0032">Aminotransferase</keyword>
<dbReference type="SUPFAM" id="SSF56752">
    <property type="entry name" value="D-aminoacid aminotransferase-like PLP-dependent enzymes"/>
    <property type="match status" value="1"/>
</dbReference>
<dbReference type="PIRSF" id="PIRSF006468">
    <property type="entry name" value="BCAT1"/>
    <property type="match status" value="1"/>
</dbReference>
<comment type="caution">
    <text evidence="15">The sequence shown here is derived from an EMBL/GenBank/DDBJ whole genome shotgun (WGS) entry which is preliminary data.</text>
</comment>
<dbReference type="NCBIfam" id="TIGR01123">
    <property type="entry name" value="ilvE_II"/>
    <property type="match status" value="1"/>
</dbReference>
<dbReference type="RefSeq" id="WP_198736313.1">
    <property type="nucleotide sequence ID" value="NZ_JAEIOT010000007.1"/>
</dbReference>
<keyword evidence="8" id="KW-0028">Amino-acid biosynthesis</keyword>
<comment type="pathway">
    <text evidence="4">Amino-acid biosynthesis; L-leucine biosynthesis; L-leucine from 3-methyl-2-oxobutanoate: step 4/4.</text>
</comment>
<evidence type="ECO:0000256" key="1">
    <source>
        <dbReference type="ARBA" id="ARBA00001933"/>
    </source>
</evidence>
<dbReference type="InterPro" id="IPR043131">
    <property type="entry name" value="BCAT-like_N"/>
</dbReference>
<dbReference type="EMBL" id="JAEIOT010000007">
    <property type="protein sequence ID" value="MBI9000904.1"/>
    <property type="molecule type" value="Genomic_DNA"/>
</dbReference>
<evidence type="ECO:0000256" key="2">
    <source>
        <dbReference type="ARBA" id="ARBA00004824"/>
    </source>
</evidence>
<evidence type="ECO:0000256" key="4">
    <source>
        <dbReference type="ARBA" id="ARBA00005072"/>
    </source>
</evidence>
<dbReference type="CDD" id="cd01557">
    <property type="entry name" value="BCAT_beta_family"/>
    <property type="match status" value="1"/>
</dbReference>
<evidence type="ECO:0000313" key="15">
    <source>
        <dbReference type="EMBL" id="MBI9000904.1"/>
    </source>
</evidence>
<evidence type="ECO:0000313" key="16">
    <source>
        <dbReference type="Proteomes" id="UP000625574"/>
    </source>
</evidence>
<accession>A0ABS0VX69</accession>
<evidence type="ECO:0000256" key="3">
    <source>
        <dbReference type="ARBA" id="ARBA00004931"/>
    </source>
</evidence>
<comment type="cofactor">
    <cofactor evidence="1">
        <name>pyridoxal 5'-phosphate</name>
        <dbReference type="ChEBI" id="CHEBI:597326"/>
    </cofactor>
</comment>
<dbReference type="PANTHER" id="PTHR11825">
    <property type="entry name" value="SUBGROUP IIII AMINOTRANSFERASE"/>
    <property type="match status" value="1"/>
</dbReference>
<evidence type="ECO:0000256" key="9">
    <source>
        <dbReference type="ARBA" id="ARBA00022679"/>
    </source>
</evidence>
<gene>
    <name evidence="15" type="ORF">JDV76_07975</name>
</gene>
<dbReference type="Gene3D" id="3.30.470.10">
    <property type="match status" value="1"/>
</dbReference>
<comment type="pathway">
    <text evidence="3">Amino-acid biosynthesis; L-valine biosynthesis; L-valine from pyruvate: step 4/4.</text>
</comment>
<dbReference type="PANTHER" id="PTHR11825:SF44">
    <property type="entry name" value="BRANCHED-CHAIN-AMINO-ACID AMINOTRANSFERASE"/>
    <property type="match status" value="1"/>
</dbReference>
<dbReference type="Pfam" id="PF01063">
    <property type="entry name" value="Aminotran_4"/>
    <property type="match status" value="1"/>
</dbReference>
<dbReference type="InterPro" id="IPR005786">
    <property type="entry name" value="B_amino_transII"/>
</dbReference>
<evidence type="ECO:0000256" key="12">
    <source>
        <dbReference type="ARBA" id="ARBA00048212"/>
    </source>
</evidence>